<dbReference type="GeneID" id="19903244"/>
<dbReference type="OrthoDB" id="4850726at2759"/>
<dbReference type="Pfam" id="PF26639">
    <property type="entry name" value="Het-6_barrel"/>
    <property type="match status" value="1"/>
</dbReference>
<dbReference type="OMA" id="VATCEHE"/>
<gene>
    <name evidence="2" type="ORF">W97_05933</name>
</gene>
<dbReference type="HOGENOM" id="CLU_004184_7_2_1"/>
<dbReference type="Pfam" id="PF06985">
    <property type="entry name" value="HET"/>
    <property type="match status" value="1"/>
</dbReference>
<dbReference type="RefSeq" id="XP_007782004.1">
    <property type="nucleotide sequence ID" value="XM_007783814.1"/>
</dbReference>
<evidence type="ECO:0000313" key="2">
    <source>
        <dbReference type="EMBL" id="EON66687.1"/>
    </source>
</evidence>
<evidence type="ECO:0000259" key="1">
    <source>
        <dbReference type="Pfam" id="PF06985"/>
    </source>
</evidence>
<dbReference type="Proteomes" id="UP000016924">
    <property type="component" value="Unassembled WGS sequence"/>
</dbReference>
<dbReference type="PANTHER" id="PTHR24148:SF73">
    <property type="entry name" value="HET DOMAIN PROTEIN (AFU_ORTHOLOGUE AFUA_8G01020)"/>
    <property type="match status" value="1"/>
</dbReference>
<feature type="domain" description="Heterokaryon incompatibility" evidence="1">
    <location>
        <begin position="134"/>
        <end position="286"/>
    </location>
</feature>
<organism evidence="2 3">
    <name type="scientific">Coniosporium apollinis (strain CBS 100218)</name>
    <name type="common">Rock-inhabiting black yeast</name>
    <dbReference type="NCBI Taxonomy" id="1168221"/>
    <lineage>
        <taxon>Eukaryota</taxon>
        <taxon>Fungi</taxon>
        <taxon>Dikarya</taxon>
        <taxon>Ascomycota</taxon>
        <taxon>Pezizomycotina</taxon>
        <taxon>Dothideomycetes</taxon>
        <taxon>Dothideomycetes incertae sedis</taxon>
        <taxon>Coniosporium</taxon>
    </lineage>
</organism>
<dbReference type="AlphaFoldDB" id="R7YXR3"/>
<dbReference type="PANTHER" id="PTHR24148">
    <property type="entry name" value="ANKYRIN REPEAT DOMAIN-CONTAINING PROTEIN 39 HOMOLOG-RELATED"/>
    <property type="match status" value="1"/>
</dbReference>
<name>R7YXR3_CONA1</name>
<dbReference type="STRING" id="1168221.R7YXR3"/>
<accession>R7YXR3</accession>
<dbReference type="EMBL" id="JH767582">
    <property type="protein sequence ID" value="EON66687.1"/>
    <property type="molecule type" value="Genomic_DNA"/>
</dbReference>
<proteinExistence type="predicted"/>
<dbReference type="InterPro" id="IPR010730">
    <property type="entry name" value="HET"/>
</dbReference>
<dbReference type="eggNOG" id="ENOG502SJJD">
    <property type="taxonomic scope" value="Eukaryota"/>
</dbReference>
<evidence type="ECO:0000313" key="3">
    <source>
        <dbReference type="Proteomes" id="UP000016924"/>
    </source>
</evidence>
<dbReference type="InterPro" id="IPR052895">
    <property type="entry name" value="HetReg/Transcr_Mod"/>
</dbReference>
<keyword evidence="3" id="KW-1185">Reference proteome</keyword>
<reference evidence="3" key="1">
    <citation type="submission" date="2012-06" db="EMBL/GenBank/DDBJ databases">
        <title>The genome sequence of Coniosporium apollinis CBS 100218.</title>
        <authorList>
            <consortium name="The Broad Institute Genome Sequencing Platform"/>
            <person name="Cuomo C."/>
            <person name="Gorbushina A."/>
            <person name="Noack S."/>
            <person name="Walker B."/>
            <person name="Young S.K."/>
            <person name="Zeng Q."/>
            <person name="Gargeya S."/>
            <person name="Fitzgerald M."/>
            <person name="Haas B."/>
            <person name="Abouelleil A."/>
            <person name="Alvarado L."/>
            <person name="Arachchi H.M."/>
            <person name="Berlin A.M."/>
            <person name="Chapman S.B."/>
            <person name="Goldberg J."/>
            <person name="Griggs A."/>
            <person name="Gujja S."/>
            <person name="Hansen M."/>
            <person name="Howarth C."/>
            <person name="Imamovic A."/>
            <person name="Larimer J."/>
            <person name="McCowan C."/>
            <person name="Montmayeur A."/>
            <person name="Murphy C."/>
            <person name="Neiman D."/>
            <person name="Pearson M."/>
            <person name="Priest M."/>
            <person name="Roberts A."/>
            <person name="Saif S."/>
            <person name="Shea T."/>
            <person name="Sisk P."/>
            <person name="Sykes S."/>
            <person name="Wortman J."/>
            <person name="Nusbaum C."/>
            <person name="Birren B."/>
        </authorList>
    </citation>
    <scope>NUCLEOTIDE SEQUENCE [LARGE SCALE GENOMIC DNA]</scope>
    <source>
        <strain evidence="3">CBS 100218</strain>
    </source>
</reference>
<sequence length="726" mass="82263">MPLNSRSQCLWKIASLARCSRHVPSWTPRALRRWIHYRPLDASKREIRLLRVHSGEASALAGGSETSDDVVRCTLSHVSLLDTRDHYAVFRSVIDPTTPRQAVLDQWVGYVTRAMGEEASDSNDHFFRYRWGDYMALSYTWGTSPVTHEIVVNGQRMMVTASLEGALRAFRLSQEPGEDYMLWCDKLCINQQDLEERGQEVKHMRDIYGEARSVFVWLGDEADESDVAIMWAQMIYEDLELRKDVVGKWFYMMDSLKDQNMGLRVHLALYRLFLRPYFRRAWIVQELAMAQSSLVVGCGTKGIELFKLCRVARFITDNFDSFIHLVDEGFRRTTIGSWEYQDGLGVTLTLLNRLNRLRGLAMVPEGQIEASHSAAYEQIQVMENADASDPRDKVYGLLGLLPTQLSSNIKPDYTLPVEKVYADFAISVIQTTKTLDIIHQGNKSLRHSNLPLWIPDWRLPQVDYGIDFTAAPYNTSGSTTAHIELSNNSRLLTCNGFQVDTINGISGTMSPHDTGETELPYTEDAIQPTITNHAYGNDENLVEALARTFLTDHTYRHEKGASVFDIPWLEEDNPDMKELLQALTDRGYWPALSDSSMFQAFNCFRWAIADFSIGGRPLKDFFPTIATMPACTNPAKTVRIMRKVVSRSFTLRPVVTDKGYVGQASPLVVQGDGIYVLEGCKLPVILRPKGPYFEVLASCYIEGIMGGEAMEWLKGGRCQLREITLC</sequence>
<protein>
    <recommendedName>
        <fullName evidence="1">Heterokaryon incompatibility domain-containing protein</fullName>
    </recommendedName>
</protein>